<comment type="subcellular location">
    <subcellularLocation>
        <location evidence="1">Cell membrane</location>
        <topology evidence="1">Multi-pass membrane protein</topology>
    </subcellularLocation>
</comment>
<evidence type="ECO:0000313" key="7">
    <source>
        <dbReference type="EMBL" id="MFC5153531.1"/>
    </source>
</evidence>
<organism evidence="7 8">
    <name type="scientific">Streptomyces amakusaensis</name>
    <dbReference type="NCBI Taxonomy" id="67271"/>
    <lineage>
        <taxon>Bacteria</taxon>
        <taxon>Bacillati</taxon>
        <taxon>Actinomycetota</taxon>
        <taxon>Actinomycetes</taxon>
        <taxon>Kitasatosporales</taxon>
        <taxon>Streptomycetaceae</taxon>
        <taxon>Streptomyces</taxon>
    </lineage>
</organism>
<evidence type="ECO:0000313" key="8">
    <source>
        <dbReference type="Proteomes" id="UP001596160"/>
    </source>
</evidence>
<gene>
    <name evidence="7" type="ORF">ACFPRH_17500</name>
</gene>
<evidence type="ECO:0000256" key="3">
    <source>
        <dbReference type="ARBA" id="ARBA00022692"/>
    </source>
</evidence>
<dbReference type="Pfam" id="PF01810">
    <property type="entry name" value="LysE"/>
    <property type="match status" value="1"/>
</dbReference>
<protein>
    <submittedName>
        <fullName evidence="7">LysE family translocator</fullName>
    </submittedName>
</protein>
<dbReference type="RefSeq" id="WP_344479474.1">
    <property type="nucleotide sequence ID" value="NZ_BAAASB010000012.1"/>
</dbReference>
<sequence>MVTLYAVAGFLAAVLPLTVTPGASLALLIQHVADGGRRRALPVVLGTATGLYIHATLAAVGLSALVMNSARAFTAVKLVGAACLIGLGLWTWWSATRRAAPAPSRPPPPKGPDSVYVQALLANVLNPKAASVYLTLAPQFAVRQHPLGLGGQILALATAHVLLIALWLLLWTLLVRRASHLVRGAGFQRAIARVTAVVLLALGVRTALA</sequence>
<proteinExistence type="predicted"/>
<feature type="transmembrane region" description="Helical" evidence="6">
    <location>
        <begin position="78"/>
        <end position="95"/>
    </location>
</feature>
<evidence type="ECO:0000256" key="2">
    <source>
        <dbReference type="ARBA" id="ARBA00022475"/>
    </source>
</evidence>
<dbReference type="PANTHER" id="PTHR30086">
    <property type="entry name" value="ARGININE EXPORTER PROTEIN ARGO"/>
    <property type="match status" value="1"/>
</dbReference>
<reference evidence="8" key="1">
    <citation type="journal article" date="2019" name="Int. J. Syst. Evol. Microbiol.">
        <title>The Global Catalogue of Microorganisms (GCM) 10K type strain sequencing project: providing services to taxonomists for standard genome sequencing and annotation.</title>
        <authorList>
            <consortium name="The Broad Institute Genomics Platform"/>
            <consortium name="The Broad Institute Genome Sequencing Center for Infectious Disease"/>
            <person name="Wu L."/>
            <person name="Ma J."/>
        </authorList>
    </citation>
    <scope>NUCLEOTIDE SEQUENCE [LARGE SCALE GENOMIC DNA]</scope>
    <source>
        <strain evidence="8">PCU 266</strain>
    </source>
</reference>
<feature type="transmembrane region" description="Helical" evidence="6">
    <location>
        <begin position="148"/>
        <end position="170"/>
    </location>
</feature>
<dbReference type="InterPro" id="IPR001123">
    <property type="entry name" value="LeuE-type"/>
</dbReference>
<keyword evidence="2" id="KW-1003">Cell membrane</keyword>
<dbReference type="PANTHER" id="PTHR30086:SF20">
    <property type="entry name" value="ARGININE EXPORTER PROTEIN ARGO-RELATED"/>
    <property type="match status" value="1"/>
</dbReference>
<evidence type="ECO:0000256" key="4">
    <source>
        <dbReference type="ARBA" id="ARBA00022989"/>
    </source>
</evidence>
<keyword evidence="3 6" id="KW-0812">Transmembrane</keyword>
<feature type="transmembrane region" description="Helical" evidence="6">
    <location>
        <begin position="42"/>
        <end position="66"/>
    </location>
</feature>
<evidence type="ECO:0000256" key="5">
    <source>
        <dbReference type="ARBA" id="ARBA00023136"/>
    </source>
</evidence>
<accession>A0ABW0AKM5</accession>
<dbReference type="EMBL" id="JBHSKP010000010">
    <property type="protein sequence ID" value="MFC5153531.1"/>
    <property type="molecule type" value="Genomic_DNA"/>
</dbReference>
<keyword evidence="5 6" id="KW-0472">Membrane</keyword>
<name>A0ABW0AKM5_9ACTN</name>
<keyword evidence="8" id="KW-1185">Reference proteome</keyword>
<evidence type="ECO:0000256" key="6">
    <source>
        <dbReference type="SAM" id="Phobius"/>
    </source>
</evidence>
<evidence type="ECO:0000256" key="1">
    <source>
        <dbReference type="ARBA" id="ARBA00004651"/>
    </source>
</evidence>
<keyword evidence="4 6" id="KW-1133">Transmembrane helix</keyword>
<comment type="caution">
    <text evidence="7">The sequence shown here is derived from an EMBL/GenBank/DDBJ whole genome shotgun (WGS) entry which is preliminary data.</text>
</comment>
<dbReference type="Proteomes" id="UP001596160">
    <property type="component" value="Unassembled WGS sequence"/>
</dbReference>